<gene>
    <name evidence="2" type="ORF">HG66A1_13640</name>
</gene>
<dbReference type="SUPFAM" id="SSF53300">
    <property type="entry name" value="vWA-like"/>
    <property type="match status" value="1"/>
</dbReference>
<evidence type="ECO:0000313" key="2">
    <source>
        <dbReference type="EMBL" id="QDT19597.1"/>
    </source>
</evidence>
<feature type="compositionally biased region" description="Polar residues" evidence="1">
    <location>
        <begin position="104"/>
        <end position="120"/>
    </location>
</feature>
<evidence type="ECO:0008006" key="4">
    <source>
        <dbReference type="Google" id="ProtNLM"/>
    </source>
</evidence>
<evidence type="ECO:0000256" key="1">
    <source>
        <dbReference type="SAM" id="MobiDB-lite"/>
    </source>
</evidence>
<organism evidence="2 3">
    <name type="scientific">Gimesia chilikensis</name>
    <dbReference type="NCBI Taxonomy" id="2605989"/>
    <lineage>
        <taxon>Bacteria</taxon>
        <taxon>Pseudomonadati</taxon>
        <taxon>Planctomycetota</taxon>
        <taxon>Planctomycetia</taxon>
        <taxon>Planctomycetales</taxon>
        <taxon>Planctomycetaceae</taxon>
        <taxon>Gimesia</taxon>
    </lineage>
</organism>
<reference evidence="2 3" key="1">
    <citation type="submission" date="2019-02" db="EMBL/GenBank/DDBJ databases">
        <title>Deep-cultivation of Planctomycetes and their phenomic and genomic characterization uncovers novel biology.</title>
        <authorList>
            <person name="Wiegand S."/>
            <person name="Jogler M."/>
            <person name="Boedeker C."/>
            <person name="Pinto D."/>
            <person name="Vollmers J."/>
            <person name="Rivas-Marin E."/>
            <person name="Kohn T."/>
            <person name="Peeters S.H."/>
            <person name="Heuer A."/>
            <person name="Rast P."/>
            <person name="Oberbeckmann S."/>
            <person name="Bunk B."/>
            <person name="Jeske O."/>
            <person name="Meyerdierks A."/>
            <person name="Storesund J.E."/>
            <person name="Kallscheuer N."/>
            <person name="Luecker S."/>
            <person name="Lage O.M."/>
            <person name="Pohl T."/>
            <person name="Merkel B.J."/>
            <person name="Hornburger P."/>
            <person name="Mueller R.-W."/>
            <person name="Bruemmer F."/>
            <person name="Labrenz M."/>
            <person name="Spormann A.M."/>
            <person name="Op den Camp H."/>
            <person name="Overmann J."/>
            <person name="Amann R."/>
            <person name="Jetten M.S.M."/>
            <person name="Mascher T."/>
            <person name="Medema M.H."/>
            <person name="Devos D.P."/>
            <person name="Kaster A.-K."/>
            <person name="Ovreas L."/>
            <person name="Rohde M."/>
            <person name="Galperin M.Y."/>
            <person name="Jogler C."/>
        </authorList>
    </citation>
    <scope>NUCLEOTIDE SEQUENCE [LARGE SCALE GENOMIC DNA]</scope>
    <source>
        <strain evidence="2 3">HG66A1</strain>
    </source>
</reference>
<dbReference type="InterPro" id="IPR036465">
    <property type="entry name" value="vWFA_dom_sf"/>
</dbReference>
<dbReference type="OrthoDB" id="288124at2"/>
<sequence length="325" mass="35309">MHQSQPQSGTQSRWNQGLGVSTLAHLILIGGLSLLVAEEVDSLNSTPQTAIETRWSPTREEVDPTVIDLTPVTYKQEESSSAAVNSPLPQMADRTAAPDRESLSSRYNGPLPQSTQFEESPTTKHAADIVGALLTSDAIGGATSGSGNGTGNGNFFGINPKSKKIVYVVDSSKSMNFPHESEGKTRLGRVKLELARAILSMDEQQEFFVIFFSDVAIPMPANRLQPATKQAKSRYLNWIARVPGVGRTEPLEALLLALRLQPDTIYFLTDGQFNIADVKTFNTVVDNAGLNKRVTVNGICFGNREGEKLLRELAENNSGAYTFIP</sequence>
<dbReference type="Gene3D" id="3.40.50.410">
    <property type="entry name" value="von Willebrand factor, type A domain"/>
    <property type="match status" value="1"/>
</dbReference>
<feature type="compositionally biased region" description="Polar residues" evidence="1">
    <location>
        <begin position="79"/>
        <end position="88"/>
    </location>
</feature>
<proteinExistence type="predicted"/>
<feature type="region of interest" description="Disordered" evidence="1">
    <location>
        <begin position="77"/>
        <end position="124"/>
    </location>
</feature>
<keyword evidence="3" id="KW-1185">Reference proteome</keyword>
<name>A0A517PJQ6_9PLAN</name>
<dbReference type="Proteomes" id="UP000320421">
    <property type="component" value="Chromosome"/>
</dbReference>
<accession>A0A517PJQ6</accession>
<evidence type="ECO:0000313" key="3">
    <source>
        <dbReference type="Proteomes" id="UP000320421"/>
    </source>
</evidence>
<dbReference type="EMBL" id="CP036266">
    <property type="protein sequence ID" value="QDT19597.1"/>
    <property type="molecule type" value="Genomic_DNA"/>
</dbReference>
<dbReference type="AlphaFoldDB" id="A0A517PJQ6"/>
<dbReference type="RefSeq" id="WP_145181408.1">
    <property type="nucleotide sequence ID" value="NZ_CP036266.1"/>
</dbReference>
<protein>
    <recommendedName>
        <fullName evidence="4">VWFA domain-containing protein</fullName>
    </recommendedName>
</protein>
<dbReference type="CDD" id="cd00198">
    <property type="entry name" value="vWFA"/>
    <property type="match status" value="1"/>
</dbReference>